<reference evidence="4" key="1">
    <citation type="submission" date="2022-07" db="EMBL/GenBank/DDBJ databases">
        <title>Mycobacterium kiyosense sp. nov., scotochromogenic slow-glowing species isolated from respiratory specimens.</title>
        <authorList>
            <person name="Fukano H."/>
            <person name="Kazumi Y."/>
            <person name="Sakagami N."/>
            <person name="Ato M."/>
            <person name="Mitarai S."/>
            <person name="Hoshino Y."/>
        </authorList>
    </citation>
    <scope>NUCLEOTIDE SEQUENCE</scope>
    <source>
        <strain evidence="4">SRL2020-028</strain>
    </source>
</reference>
<dbReference type="GO" id="GO:0003676">
    <property type="term" value="F:nucleic acid binding"/>
    <property type="evidence" value="ECO:0007669"/>
    <property type="project" value="InterPro"/>
</dbReference>
<dbReference type="EMBL" id="BRXE01000005">
    <property type="protein sequence ID" value="GLB81734.1"/>
    <property type="molecule type" value="Genomic_DNA"/>
</dbReference>
<name>A0AA37Q2F8_9MYCO</name>
<dbReference type="AlphaFoldDB" id="A0AA37Q2F8"/>
<proteinExistence type="inferred from homology"/>
<dbReference type="Pfam" id="PF02720">
    <property type="entry name" value="DUF222"/>
    <property type="match status" value="1"/>
</dbReference>
<dbReference type="CDD" id="cd00085">
    <property type="entry name" value="HNHc"/>
    <property type="match status" value="1"/>
</dbReference>
<dbReference type="GO" id="GO:0004519">
    <property type="term" value="F:endonuclease activity"/>
    <property type="evidence" value="ECO:0007669"/>
    <property type="project" value="InterPro"/>
</dbReference>
<dbReference type="Pfam" id="PF01844">
    <property type="entry name" value="HNH"/>
    <property type="match status" value="1"/>
</dbReference>
<protein>
    <recommendedName>
        <fullName evidence="3">HNH nuclease domain-containing protein</fullName>
    </recommendedName>
</protein>
<comment type="similarity">
    <text evidence="1">Belongs to the Rv1128c/1148c/1588c/1702c/1945/3466 family.</text>
</comment>
<dbReference type="Proteomes" id="UP001165663">
    <property type="component" value="Unassembled WGS sequence"/>
</dbReference>
<evidence type="ECO:0000313" key="4">
    <source>
        <dbReference type="EMBL" id="GLB81734.1"/>
    </source>
</evidence>
<evidence type="ECO:0000259" key="3">
    <source>
        <dbReference type="SMART" id="SM00507"/>
    </source>
</evidence>
<feature type="domain" description="HNH nuclease" evidence="3">
    <location>
        <begin position="352"/>
        <end position="404"/>
    </location>
</feature>
<dbReference type="InterPro" id="IPR002711">
    <property type="entry name" value="HNH"/>
</dbReference>
<evidence type="ECO:0000256" key="1">
    <source>
        <dbReference type="ARBA" id="ARBA00023450"/>
    </source>
</evidence>
<evidence type="ECO:0000313" key="5">
    <source>
        <dbReference type="Proteomes" id="UP001165663"/>
    </source>
</evidence>
<evidence type="ECO:0000256" key="2">
    <source>
        <dbReference type="SAM" id="MobiDB-lite"/>
    </source>
</evidence>
<accession>A0AA37Q2F8</accession>
<organism evidence="4 5">
    <name type="scientific">Mycobacterium kiyosense</name>
    <dbReference type="NCBI Taxonomy" id="2871094"/>
    <lineage>
        <taxon>Bacteria</taxon>
        <taxon>Bacillati</taxon>
        <taxon>Actinomycetota</taxon>
        <taxon>Actinomycetes</taxon>
        <taxon>Mycobacteriales</taxon>
        <taxon>Mycobacteriaceae</taxon>
        <taxon>Mycobacterium</taxon>
    </lineage>
</organism>
<comment type="caution">
    <text evidence="4">The sequence shown here is derived from an EMBL/GenBank/DDBJ whole genome shotgun (WGS) entry which is preliminary data.</text>
</comment>
<feature type="compositionally biased region" description="Basic and acidic residues" evidence="2">
    <location>
        <begin position="252"/>
        <end position="261"/>
    </location>
</feature>
<dbReference type="RefSeq" id="WP_264915951.1">
    <property type="nucleotide sequence ID" value="NZ_BRXE01000005.1"/>
</dbReference>
<dbReference type="InterPro" id="IPR003870">
    <property type="entry name" value="DUF222"/>
</dbReference>
<gene>
    <name evidence="4" type="ORF">SRL2020028_09900</name>
</gene>
<dbReference type="SMART" id="SM00507">
    <property type="entry name" value="HNHc"/>
    <property type="match status" value="1"/>
</dbReference>
<feature type="region of interest" description="Disordered" evidence="2">
    <location>
        <begin position="233"/>
        <end position="261"/>
    </location>
</feature>
<sequence length="456" mass="49413">MTASSREEIVEILDEIDALQDKLSALTFDALTTPEHTALAQRLERQARRPRAVQHAVINQLEAQATKQELGGSLASALADLLHITKSEAGRRVADARLFGPRRALTGEPLGPLAADTAAARRDGRIGDGHLKVIRDFLNDLPPSVDLGVREAAEAQLAQLAVDRRPDELAGLAAQLLDWLHPDGDFSDEERARQRGITLGKQHTDGMSKISGLINPELRATLEAVLAKLAAPGACNPNDETPHVDNTPDQDAVDRDTRNQQQRNHDGMLAGLRALLASGKLGQHRGLPVSIVITATLQDLEAATGKGLTGGGSKTPMSDVIRMASHAHHYLALFDGAKPLALYHTKRLASPAQRIMLYARDRGCTRPGCSAPAYHSEVHHVSGWKNTGRTDITDLALACTPDNQLVEDGAYTTRTTASGHTEWLRPPHLDHGQPRINLYHHPEKLLAPDEDDDDPD</sequence>
<dbReference type="InterPro" id="IPR003615">
    <property type="entry name" value="HNH_nuc"/>
</dbReference>
<dbReference type="GO" id="GO:0008270">
    <property type="term" value="F:zinc ion binding"/>
    <property type="evidence" value="ECO:0007669"/>
    <property type="project" value="InterPro"/>
</dbReference>